<dbReference type="GO" id="GO:0006654">
    <property type="term" value="P:phosphatidic acid biosynthetic process"/>
    <property type="evidence" value="ECO:0007669"/>
    <property type="project" value="TreeGrafter"/>
</dbReference>
<dbReference type="CDD" id="cd07989">
    <property type="entry name" value="LPLAT_AGPAT-like"/>
    <property type="match status" value="1"/>
</dbReference>
<reference evidence="4" key="1">
    <citation type="journal article" date="2014" name="Int. J. Syst. Evol. Microbiol.">
        <title>Complete genome sequence of Corynebacterium casei LMG S-19264T (=DSM 44701T), isolated from a smear-ripened cheese.</title>
        <authorList>
            <consortium name="US DOE Joint Genome Institute (JGI-PGF)"/>
            <person name="Walter F."/>
            <person name="Albersmeier A."/>
            <person name="Kalinowski J."/>
            <person name="Ruckert C."/>
        </authorList>
    </citation>
    <scope>NUCLEOTIDE SEQUENCE</scope>
    <source>
        <strain evidence="4">CGMCC 1.12785</strain>
    </source>
</reference>
<dbReference type="Proteomes" id="UP000616114">
    <property type="component" value="Unassembled WGS sequence"/>
</dbReference>
<accession>A0A8J2U0F3</accession>
<dbReference type="GO" id="GO:0005886">
    <property type="term" value="C:plasma membrane"/>
    <property type="evidence" value="ECO:0007669"/>
    <property type="project" value="TreeGrafter"/>
</dbReference>
<dbReference type="PANTHER" id="PTHR10434:SF11">
    <property type="entry name" value="1-ACYL-SN-GLYCEROL-3-PHOSPHATE ACYLTRANSFERASE"/>
    <property type="match status" value="1"/>
</dbReference>
<evidence type="ECO:0000313" key="5">
    <source>
        <dbReference type="Proteomes" id="UP000616114"/>
    </source>
</evidence>
<feature type="domain" description="Phospholipid/glycerol acyltransferase" evidence="3">
    <location>
        <begin position="40"/>
        <end position="150"/>
    </location>
</feature>
<keyword evidence="5" id="KW-1185">Reference proteome</keyword>
<evidence type="ECO:0000259" key="3">
    <source>
        <dbReference type="SMART" id="SM00563"/>
    </source>
</evidence>
<evidence type="ECO:0000256" key="1">
    <source>
        <dbReference type="ARBA" id="ARBA00022679"/>
    </source>
</evidence>
<dbReference type="SMART" id="SM00563">
    <property type="entry name" value="PlsC"/>
    <property type="match status" value="1"/>
</dbReference>
<dbReference type="RefSeq" id="WP_229745200.1">
    <property type="nucleotide sequence ID" value="NZ_BMFY01000015.1"/>
</dbReference>
<evidence type="ECO:0000313" key="4">
    <source>
        <dbReference type="EMBL" id="GGA24403.1"/>
    </source>
</evidence>
<dbReference type="SUPFAM" id="SSF69593">
    <property type="entry name" value="Glycerol-3-phosphate (1)-acyltransferase"/>
    <property type="match status" value="1"/>
</dbReference>
<dbReference type="Pfam" id="PF01553">
    <property type="entry name" value="Acyltransferase"/>
    <property type="match status" value="1"/>
</dbReference>
<protein>
    <submittedName>
        <fullName evidence="4">1-acyl-sn-glycerol-3-phosphate acyltransferase</fullName>
    </submittedName>
</protein>
<organism evidence="4 5">
    <name type="scientific">Sediminivirga luteola</name>
    <dbReference type="NCBI Taxonomy" id="1774748"/>
    <lineage>
        <taxon>Bacteria</taxon>
        <taxon>Bacillati</taxon>
        <taxon>Actinomycetota</taxon>
        <taxon>Actinomycetes</taxon>
        <taxon>Micrococcales</taxon>
        <taxon>Brevibacteriaceae</taxon>
        <taxon>Sediminivirga</taxon>
    </lineage>
</organism>
<gene>
    <name evidence="4" type="ORF">GCM10011333_29270</name>
</gene>
<proteinExistence type="predicted"/>
<reference evidence="4" key="2">
    <citation type="submission" date="2020-09" db="EMBL/GenBank/DDBJ databases">
        <authorList>
            <person name="Sun Q."/>
            <person name="Zhou Y."/>
        </authorList>
    </citation>
    <scope>NUCLEOTIDE SEQUENCE</scope>
    <source>
        <strain evidence="4">CGMCC 1.12785</strain>
    </source>
</reference>
<keyword evidence="2 4" id="KW-0012">Acyltransferase</keyword>
<sequence>MNAVARPGTPAARRWMGTVFSSPWRVRAHGLERLPAEGGALLVANHMTLVDGPLVYTVVRRGLHMLVKKEMFSGVVGRLLLDAGQIPIDRTGNDRTALSTATEVLRRGDLVGMFPEGTRGGGMPAAVRGGAAFLAVGADVPVVPVAVLGTRRPGDRSRFAPPPGRRIDVVFGAPVRLADQEGLSGRERRQLASDELQALLAGHIEAACRLTGQRLP</sequence>
<comment type="caution">
    <text evidence="4">The sequence shown here is derived from an EMBL/GenBank/DDBJ whole genome shotgun (WGS) entry which is preliminary data.</text>
</comment>
<dbReference type="InterPro" id="IPR002123">
    <property type="entry name" value="Plipid/glycerol_acylTrfase"/>
</dbReference>
<name>A0A8J2U0F3_9MICO</name>
<keyword evidence="1" id="KW-0808">Transferase</keyword>
<evidence type="ECO:0000256" key="2">
    <source>
        <dbReference type="ARBA" id="ARBA00023315"/>
    </source>
</evidence>
<dbReference type="AlphaFoldDB" id="A0A8J2U0F3"/>
<dbReference type="PANTHER" id="PTHR10434">
    <property type="entry name" value="1-ACYL-SN-GLYCEROL-3-PHOSPHATE ACYLTRANSFERASE"/>
    <property type="match status" value="1"/>
</dbReference>
<dbReference type="EMBL" id="BMFY01000015">
    <property type="protein sequence ID" value="GGA24403.1"/>
    <property type="molecule type" value="Genomic_DNA"/>
</dbReference>
<dbReference type="GO" id="GO:0003841">
    <property type="term" value="F:1-acylglycerol-3-phosphate O-acyltransferase activity"/>
    <property type="evidence" value="ECO:0007669"/>
    <property type="project" value="TreeGrafter"/>
</dbReference>